<dbReference type="PANTHER" id="PTHR21064">
    <property type="entry name" value="AMINOGLYCOSIDE PHOSPHOTRANSFERASE DOMAIN-CONTAINING PROTEIN-RELATED"/>
    <property type="match status" value="1"/>
</dbReference>
<evidence type="ECO:0000259" key="2">
    <source>
        <dbReference type="Pfam" id="PF01636"/>
    </source>
</evidence>
<dbReference type="InterPro" id="IPR002575">
    <property type="entry name" value="Aminoglycoside_PTrfase"/>
</dbReference>
<comment type="similarity">
    <text evidence="1">Belongs to the pseudomonas-type ThrB family.</text>
</comment>
<keyword evidence="4" id="KW-1185">Reference proteome</keyword>
<proteinExistence type="inferred from homology"/>
<dbReference type="InterPro" id="IPR050249">
    <property type="entry name" value="Pseudomonas-type_ThrB"/>
</dbReference>
<name>A0ABT8V8I0_9BACL</name>
<dbReference type="Proteomes" id="UP001168883">
    <property type="component" value="Unassembled WGS sequence"/>
</dbReference>
<dbReference type="Pfam" id="PF01636">
    <property type="entry name" value="APH"/>
    <property type="match status" value="1"/>
</dbReference>
<gene>
    <name evidence="3" type="ORF">Q3C12_12170</name>
</gene>
<evidence type="ECO:0000313" key="3">
    <source>
        <dbReference type="EMBL" id="MDO3677760.1"/>
    </source>
</evidence>
<dbReference type="EMBL" id="JAUMKJ010000012">
    <property type="protein sequence ID" value="MDO3677760.1"/>
    <property type="molecule type" value="Genomic_DNA"/>
</dbReference>
<organism evidence="3 4">
    <name type="scientific">Paenibacillus ehimensis</name>
    <dbReference type="NCBI Taxonomy" id="79264"/>
    <lineage>
        <taxon>Bacteria</taxon>
        <taxon>Bacillati</taxon>
        <taxon>Bacillota</taxon>
        <taxon>Bacilli</taxon>
        <taxon>Bacillales</taxon>
        <taxon>Paenibacillaceae</taxon>
        <taxon>Paenibacillus</taxon>
    </lineage>
</organism>
<dbReference type="RefSeq" id="WP_302878449.1">
    <property type="nucleotide sequence ID" value="NZ_JAUMKJ010000012.1"/>
</dbReference>
<dbReference type="Gene3D" id="3.90.1200.10">
    <property type="match status" value="1"/>
</dbReference>
<accession>A0ABT8V8I0</accession>
<evidence type="ECO:0000313" key="4">
    <source>
        <dbReference type="Proteomes" id="UP001168883"/>
    </source>
</evidence>
<feature type="domain" description="Aminoglycoside phosphotransferase" evidence="2">
    <location>
        <begin position="24"/>
        <end position="245"/>
    </location>
</feature>
<dbReference type="InterPro" id="IPR011009">
    <property type="entry name" value="Kinase-like_dom_sf"/>
</dbReference>
<dbReference type="SUPFAM" id="SSF56112">
    <property type="entry name" value="Protein kinase-like (PK-like)"/>
    <property type="match status" value="1"/>
</dbReference>
<dbReference type="Gene3D" id="3.30.200.20">
    <property type="entry name" value="Phosphorylase Kinase, domain 1"/>
    <property type="match status" value="1"/>
</dbReference>
<evidence type="ECO:0000256" key="1">
    <source>
        <dbReference type="ARBA" id="ARBA00038240"/>
    </source>
</evidence>
<protein>
    <submittedName>
        <fullName evidence="3">Phosphotransferase</fullName>
    </submittedName>
</protein>
<dbReference type="PANTHER" id="PTHR21064:SF6">
    <property type="entry name" value="AMINOGLYCOSIDE PHOSPHOTRANSFERASE DOMAIN-CONTAINING PROTEIN"/>
    <property type="match status" value="1"/>
</dbReference>
<reference evidence="3" key="1">
    <citation type="submission" date="2023-07" db="EMBL/GenBank/DDBJ databases">
        <authorList>
            <person name="Aktuganov G."/>
            <person name="Boyko T."/>
            <person name="Delegan Y."/>
            <person name="Galimzianova N."/>
            <person name="Gilvanova E."/>
            <person name="Korobov V."/>
            <person name="Kuzmina L."/>
            <person name="Melentiev A."/>
            <person name="Milman P."/>
            <person name="Ryabova A."/>
            <person name="Stupak E."/>
            <person name="Yasakov T."/>
            <person name="Zharikova N."/>
            <person name="Zhurenko E."/>
        </authorList>
    </citation>
    <scope>NUCLEOTIDE SEQUENCE</scope>
    <source>
        <strain evidence="3">IB-739</strain>
    </source>
</reference>
<comment type="caution">
    <text evidence="3">The sequence shown here is derived from an EMBL/GenBank/DDBJ whole genome shotgun (WGS) entry which is preliminary data.</text>
</comment>
<sequence>MTGKEKERIVSILRRYGDQESWSVKEIENGLNNTTRFARYGSQDVVLRIYENHADRNKVAYEHEVLRQLQNAGLSFAVPLALAAQDGNTYIDTGDGKLAALFRYIEGGRAELALPAHARAIGQAAGELVTALERVTVPWPPSYAPYYNLDAIHPLVTRKKLEVWLSEVGKGELESAADGFREEMALLEARLPDWLQQLPQQHVHSDIVCDNVLVSQDRVTAILDFEFVMVDFRALELAVLLYEWVDMTENGKLSDLAWEAIEACLDGYGRSASLTEAEIQALPQLIVLRCMVLTLHFLGRYWSGLEQEDATRYLVEFAQTRSRLRKYGPDLIKLAEQYIGTENRE</sequence>